<organism evidence="2 3">
    <name type="scientific">Halalkalibacter kiskunsagensis</name>
    <dbReference type="NCBI Taxonomy" id="1548599"/>
    <lineage>
        <taxon>Bacteria</taxon>
        <taxon>Bacillati</taxon>
        <taxon>Bacillota</taxon>
        <taxon>Bacilli</taxon>
        <taxon>Bacillales</taxon>
        <taxon>Bacillaceae</taxon>
        <taxon>Halalkalibacter</taxon>
    </lineage>
</organism>
<evidence type="ECO:0000313" key="3">
    <source>
        <dbReference type="Proteomes" id="UP001589838"/>
    </source>
</evidence>
<comment type="caution">
    <text evidence="2">The sequence shown here is derived from an EMBL/GenBank/DDBJ whole genome shotgun (WGS) entry which is preliminary data.</text>
</comment>
<reference evidence="2 3" key="1">
    <citation type="submission" date="2024-09" db="EMBL/GenBank/DDBJ databases">
        <authorList>
            <person name="Sun Q."/>
            <person name="Mori K."/>
        </authorList>
    </citation>
    <scope>NUCLEOTIDE SEQUENCE [LARGE SCALE GENOMIC DNA]</scope>
    <source>
        <strain evidence="2 3">NCAIM B.02610</strain>
    </source>
</reference>
<proteinExistence type="predicted"/>
<dbReference type="Proteomes" id="UP001589838">
    <property type="component" value="Unassembled WGS sequence"/>
</dbReference>
<gene>
    <name evidence="2" type="ORF">ACFFHM_17865</name>
</gene>
<evidence type="ECO:0000256" key="1">
    <source>
        <dbReference type="SAM" id="MobiDB-lite"/>
    </source>
</evidence>
<feature type="region of interest" description="Disordered" evidence="1">
    <location>
        <begin position="31"/>
        <end position="51"/>
    </location>
</feature>
<dbReference type="EMBL" id="JBHLUX010000070">
    <property type="protein sequence ID" value="MFC0472303.1"/>
    <property type="molecule type" value="Genomic_DNA"/>
</dbReference>
<keyword evidence="3" id="KW-1185">Reference proteome</keyword>
<protein>
    <submittedName>
        <fullName evidence="2">Uncharacterized protein</fullName>
    </submittedName>
</protein>
<sequence>MNHLLAKVKEFSYQFLDLLFILEYEDMHKDKKATKNQDSLEPLSESKPSIN</sequence>
<evidence type="ECO:0000313" key="2">
    <source>
        <dbReference type="EMBL" id="MFC0472303.1"/>
    </source>
</evidence>
<accession>A0ABV6KJX5</accession>
<dbReference type="RefSeq" id="WP_335964024.1">
    <property type="nucleotide sequence ID" value="NZ_JAXBLX010000074.1"/>
</dbReference>
<name>A0ABV6KJX5_9BACI</name>